<protein>
    <submittedName>
        <fullName evidence="1">Uncharacterized protein</fullName>
    </submittedName>
</protein>
<dbReference type="EMBL" id="UGWP01000004">
    <property type="protein sequence ID" value="SUF55718.1"/>
    <property type="molecule type" value="Genomic_DNA"/>
</dbReference>
<dbReference type="AlphaFoldDB" id="A0A379QK53"/>
<dbReference type="Proteomes" id="UP000254597">
    <property type="component" value="Unassembled WGS sequence"/>
</dbReference>
<evidence type="ECO:0000313" key="2">
    <source>
        <dbReference type="Proteomes" id="UP000254597"/>
    </source>
</evidence>
<proteinExistence type="predicted"/>
<organism evidence="1 2">
    <name type="scientific">Salmonella enterica</name>
    <name type="common">Salmonella choleraesuis</name>
    <dbReference type="NCBI Taxonomy" id="28901"/>
    <lineage>
        <taxon>Bacteria</taxon>
        <taxon>Pseudomonadati</taxon>
        <taxon>Pseudomonadota</taxon>
        <taxon>Gammaproteobacteria</taxon>
        <taxon>Enterobacterales</taxon>
        <taxon>Enterobacteriaceae</taxon>
        <taxon>Salmonella</taxon>
    </lineage>
</organism>
<sequence length="61" mass="6855">MATGSINNKSQQINARFPHDVVAELENSLNTGETKAQFIVTAVKGEIKRRQRRKKTETPES</sequence>
<dbReference type="NCBIfam" id="NF041551">
    <property type="entry name" value="YlcI_YnfO_N"/>
    <property type="match status" value="1"/>
</dbReference>
<gene>
    <name evidence="1" type="ORF">NCTC10252_00921</name>
</gene>
<evidence type="ECO:0000313" key="1">
    <source>
        <dbReference type="EMBL" id="SUF55718.1"/>
    </source>
</evidence>
<name>A0A379QK53_SALER</name>
<reference evidence="1 2" key="1">
    <citation type="submission" date="2018-06" db="EMBL/GenBank/DDBJ databases">
        <authorList>
            <consortium name="Pathogen Informatics"/>
            <person name="Doyle S."/>
        </authorList>
    </citation>
    <scope>NUCLEOTIDE SEQUENCE [LARGE SCALE GENOMIC DNA]</scope>
    <source>
        <strain evidence="1 2">NCTC10252</strain>
    </source>
</reference>
<accession>A0A379QK53</accession>